<dbReference type="GO" id="GO:0016020">
    <property type="term" value="C:membrane"/>
    <property type="evidence" value="ECO:0007669"/>
    <property type="project" value="UniProtKB-SubCell"/>
</dbReference>
<dbReference type="EMBL" id="CAJPDS010000055">
    <property type="protein sequence ID" value="CAF9930413.1"/>
    <property type="molecule type" value="Genomic_DNA"/>
</dbReference>
<feature type="transmembrane region" description="Helical" evidence="6">
    <location>
        <begin position="494"/>
        <end position="514"/>
    </location>
</feature>
<evidence type="ECO:0000256" key="1">
    <source>
        <dbReference type="ARBA" id="ARBA00004141"/>
    </source>
</evidence>
<feature type="compositionally biased region" description="Polar residues" evidence="5">
    <location>
        <begin position="251"/>
        <end position="263"/>
    </location>
</feature>
<feature type="region of interest" description="Disordered" evidence="5">
    <location>
        <begin position="125"/>
        <end position="157"/>
    </location>
</feature>
<sequence>MVQDNDTRGWIMTCVSGIACVVGSSVICVDLIIQRIPSKQDFRIQDSDAFLSASLSLSFGVMFFSSLYSMLPSAKDYLIRGGLSPRPAAYAVIGCFLGGVIGIQLVSRLLHHYIPSHVVDCDHTHDKHKAGLDGGGPHENNMHENGQAHRSDSASSEDTPLLFREDFAFQPRLSQRSMSAYQAADGKQSATYLTAPSSQRPNLQTRLTGLVSGRKALCDQNGPCHGYSDPCAQECFKAINRNPPPHVRKGGNNSTRPQTNLFRTPTDPHPQIFSAPELSEETAYPSSKSQPTDEDSKQAIFQGPSGYDQPNGHGHRSAPEGHAYDPESNRERGKVQQSADGNPPNDPAHNHHHHVPTNAFLSIGLQTSIAIALHKLPEGFITYATNHANPKLGFSVFMALFIHNITEGFAMALPLYLAINSRWRAMFWSSLLGGVSQPLGAGIAALWLKAAGRGDNAPGETVYGCMFAITAGIMASVALQLFSESLSLSHERNLCIAFAFLGMAILGISFALTAG</sequence>
<evidence type="ECO:0000256" key="4">
    <source>
        <dbReference type="ARBA" id="ARBA00023136"/>
    </source>
</evidence>
<keyword evidence="3 6" id="KW-1133">Transmembrane helix</keyword>
<dbReference type="PANTHER" id="PTHR11040:SF210">
    <property type="entry name" value="ZINC-REGULATED TRANSPORTER 3"/>
    <property type="match status" value="1"/>
</dbReference>
<comment type="subcellular location">
    <subcellularLocation>
        <location evidence="1">Membrane</location>
        <topology evidence="1">Multi-pass membrane protein</topology>
    </subcellularLocation>
</comment>
<dbReference type="GO" id="GO:0005385">
    <property type="term" value="F:zinc ion transmembrane transporter activity"/>
    <property type="evidence" value="ECO:0007669"/>
    <property type="project" value="TreeGrafter"/>
</dbReference>
<dbReference type="InterPro" id="IPR003689">
    <property type="entry name" value="ZIP"/>
</dbReference>
<dbReference type="Pfam" id="PF02535">
    <property type="entry name" value="Zip"/>
    <property type="match status" value="1"/>
</dbReference>
<comment type="caution">
    <text evidence="7">The sequence shown here is derived from an EMBL/GenBank/DDBJ whole genome shotgun (WGS) entry which is preliminary data.</text>
</comment>
<feature type="compositionally biased region" description="Basic and acidic residues" evidence="5">
    <location>
        <begin position="140"/>
        <end position="152"/>
    </location>
</feature>
<feature type="transmembrane region" description="Helical" evidence="6">
    <location>
        <begin position="396"/>
        <end position="419"/>
    </location>
</feature>
<keyword evidence="4 6" id="KW-0472">Membrane</keyword>
<gene>
    <name evidence="7" type="ORF">HETSPECPRED_007627</name>
</gene>
<feature type="compositionally biased region" description="Basic and acidic residues" evidence="5">
    <location>
        <begin position="317"/>
        <end position="334"/>
    </location>
</feature>
<dbReference type="PANTHER" id="PTHR11040">
    <property type="entry name" value="ZINC/IRON TRANSPORTER"/>
    <property type="match status" value="1"/>
</dbReference>
<feature type="transmembrane region" description="Helical" evidence="6">
    <location>
        <begin position="88"/>
        <end position="106"/>
    </location>
</feature>
<evidence type="ECO:0000256" key="6">
    <source>
        <dbReference type="SAM" id="Phobius"/>
    </source>
</evidence>
<evidence type="ECO:0000313" key="7">
    <source>
        <dbReference type="EMBL" id="CAF9930413.1"/>
    </source>
</evidence>
<feature type="transmembrane region" description="Helical" evidence="6">
    <location>
        <begin position="49"/>
        <end position="68"/>
    </location>
</feature>
<dbReference type="AlphaFoldDB" id="A0A8H3ISS9"/>
<accession>A0A8H3ISS9</accession>
<dbReference type="OrthoDB" id="262547at2759"/>
<proteinExistence type="predicted"/>
<feature type="transmembrane region" description="Helical" evidence="6">
    <location>
        <begin position="461"/>
        <end position="482"/>
    </location>
</feature>
<evidence type="ECO:0000256" key="5">
    <source>
        <dbReference type="SAM" id="MobiDB-lite"/>
    </source>
</evidence>
<keyword evidence="2 6" id="KW-0812">Transmembrane</keyword>
<keyword evidence="8" id="KW-1185">Reference proteome</keyword>
<evidence type="ECO:0000313" key="8">
    <source>
        <dbReference type="Proteomes" id="UP000664521"/>
    </source>
</evidence>
<dbReference type="Proteomes" id="UP000664521">
    <property type="component" value="Unassembled WGS sequence"/>
</dbReference>
<feature type="region of interest" description="Disordered" evidence="5">
    <location>
        <begin position="242"/>
        <end position="354"/>
    </location>
</feature>
<evidence type="ECO:0008006" key="9">
    <source>
        <dbReference type="Google" id="ProtNLM"/>
    </source>
</evidence>
<name>A0A8H3ISS9_9LECA</name>
<feature type="transmembrane region" description="Helical" evidence="6">
    <location>
        <begin position="426"/>
        <end position="449"/>
    </location>
</feature>
<reference evidence="7" key="1">
    <citation type="submission" date="2021-03" db="EMBL/GenBank/DDBJ databases">
        <authorList>
            <person name="Tagirdzhanova G."/>
        </authorList>
    </citation>
    <scope>NUCLEOTIDE SEQUENCE</scope>
</reference>
<evidence type="ECO:0000256" key="2">
    <source>
        <dbReference type="ARBA" id="ARBA00022692"/>
    </source>
</evidence>
<evidence type="ECO:0000256" key="3">
    <source>
        <dbReference type="ARBA" id="ARBA00022989"/>
    </source>
</evidence>
<feature type="transmembrane region" description="Helical" evidence="6">
    <location>
        <begin position="15"/>
        <end position="33"/>
    </location>
</feature>
<organism evidence="7 8">
    <name type="scientific">Heterodermia speciosa</name>
    <dbReference type="NCBI Taxonomy" id="116794"/>
    <lineage>
        <taxon>Eukaryota</taxon>
        <taxon>Fungi</taxon>
        <taxon>Dikarya</taxon>
        <taxon>Ascomycota</taxon>
        <taxon>Pezizomycotina</taxon>
        <taxon>Lecanoromycetes</taxon>
        <taxon>OSLEUM clade</taxon>
        <taxon>Lecanoromycetidae</taxon>
        <taxon>Caliciales</taxon>
        <taxon>Physciaceae</taxon>
        <taxon>Heterodermia</taxon>
    </lineage>
</organism>
<protein>
    <recommendedName>
        <fullName evidence="9">Zinc/iron permease</fullName>
    </recommendedName>
</protein>